<feature type="compositionally biased region" description="Basic residues" evidence="1">
    <location>
        <begin position="255"/>
        <end position="264"/>
    </location>
</feature>
<evidence type="ECO:0000313" key="3">
    <source>
        <dbReference type="Proteomes" id="UP000036681"/>
    </source>
</evidence>
<dbReference type="AlphaFoldDB" id="A0A0M3I878"/>
<feature type="transmembrane region" description="Helical" evidence="2">
    <location>
        <begin position="160"/>
        <end position="184"/>
    </location>
</feature>
<evidence type="ECO:0000256" key="2">
    <source>
        <dbReference type="SAM" id="Phobius"/>
    </source>
</evidence>
<protein>
    <submittedName>
        <fullName evidence="4">Transmembrane protein</fullName>
    </submittedName>
</protein>
<evidence type="ECO:0000313" key="4">
    <source>
        <dbReference type="WBParaSite" id="ALUE_0001350801-mRNA-1"/>
    </source>
</evidence>
<keyword evidence="2" id="KW-0812">Transmembrane</keyword>
<accession>A0A0M3I878</accession>
<dbReference type="WBParaSite" id="ALUE_0001350801-mRNA-1">
    <property type="protein sequence ID" value="ALUE_0001350801-mRNA-1"/>
    <property type="gene ID" value="ALUE_0001350801"/>
</dbReference>
<reference evidence="4" key="1">
    <citation type="submission" date="2017-02" db="UniProtKB">
        <authorList>
            <consortium name="WormBaseParasite"/>
        </authorList>
    </citation>
    <scope>IDENTIFICATION</scope>
</reference>
<feature type="region of interest" description="Disordered" evidence="1">
    <location>
        <begin position="247"/>
        <end position="273"/>
    </location>
</feature>
<feature type="transmembrane region" description="Helical" evidence="2">
    <location>
        <begin position="69"/>
        <end position="88"/>
    </location>
</feature>
<organism evidence="3 4">
    <name type="scientific">Ascaris lumbricoides</name>
    <name type="common">Giant roundworm</name>
    <dbReference type="NCBI Taxonomy" id="6252"/>
    <lineage>
        <taxon>Eukaryota</taxon>
        <taxon>Metazoa</taxon>
        <taxon>Ecdysozoa</taxon>
        <taxon>Nematoda</taxon>
        <taxon>Chromadorea</taxon>
        <taxon>Rhabditida</taxon>
        <taxon>Spirurina</taxon>
        <taxon>Ascaridomorpha</taxon>
        <taxon>Ascaridoidea</taxon>
        <taxon>Ascarididae</taxon>
        <taxon>Ascaris</taxon>
    </lineage>
</organism>
<keyword evidence="3" id="KW-1185">Reference proteome</keyword>
<sequence length="299" mass="34531">MAGKAAPATEIIVTEIVNPTIDAHDAHSQYLCNCRCLHIKTVALFAGLLSFALYIAVNAFFLIAFRLLAAYFALFIGTVFCVVFAYGYRQRNKWMVFIYFFFLGLFVAVLTAILSFSLAFLRDPENAPLSYMHAEFRFDHYYNTSDFYEKNPAILRHDIILYKVMFALSCSSLLITSVCIPIVYKFFKYICDCNSQLETSHLHRQRYNYHTRHTRHRVTPCNQRRNTATSDSICAISYPPPCPPAYEVEPTVHTPPRRPRRKANSSRSRLVLPQYTDFRPEVYAELPPYEEKPPIDGNE</sequence>
<evidence type="ECO:0000256" key="1">
    <source>
        <dbReference type="SAM" id="MobiDB-lite"/>
    </source>
</evidence>
<keyword evidence="2" id="KW-0472">Membrane</keyword>
<keyword evidence="2" id="KW-1133">Transmembrane helix</keyword>
<dbReference type="Proteomes" id="UP000036681">
    <property type="component" value="Unplaced"/>
</dbReference>
<feature type="transmembrane region" description="Helical" evidence="2">
    <location>
        <begin position="42"/>
        <end position="63"/>
    </location>
</feature>
<feature type="transmembrane region" description="Helical" evidence="2">
    <location>
        <begin position="95"/>
        <end position="121"/>
    </location>
</feature>
<proteinExistence type="predicted"/>
<name>A0A0M3I878_ASCLU</name>